<accession>X1TVK9</accession>
<organism evidence="1">
    <name type="scientific">marine sediment metagenome</name>
    <dbReference type="NCBI Taxonomy" id="412755"/>
    <lineage>
        <taxon>unclassified sequences</taxon>
        <taxon>metagenomes</taxon>
        <taxon>ecological metagenomes</taxon>
    </lineage>
</organism>
<dbReference type="EMBL" id="BARW01024415">
    <property type="protein sequence ID" value="GAI91590.1"/>
    <property type="molecule type" value="Genomic_DNA"/>
</dbReference>
<evidence type="ECO:0000313" key="1">
    <source>
        <dbReference type="EMBL" id="GAI91590.1"/>
    </source>
</evidence>
<proteinExistence type="predicted"/>
<comment type="caution">
    <text evidence="1">The sequence shown here is derived from an EMBL/GenBank/DDBJ whole genome shotgun (WGS) entry which is preliminary data.</text>
</comment>
<dbReference type="AlphaFoldDB" id="X1TVK9"/>
<gene>
    <name evidence="1" type="ORF">S12H4_40253</name>
</gene>
<name>X1TVK9_9ZZZZ</name>
<sequence length="68" mass="7771">MGLKEITRVRQYTDFDADGRVQMMYEVTFTTEKTEGTFTLNIKRDEYTAEKAKELASAQAEEIDKAVG</sequence>
<reference evidence="1" key="1">
    <citation type="journal article" date="2014" name="Front. Microbiol.">
        <title>High frequency of phylogenetically diverse reductive dehalogenase-homologous genes in deep subseafloor sedimentary metagenomes.</title>
        <authorList>
            <person name="Kawai M."/>
            <person name="Futagami T."/>
            <person name="Toyoda A."/>
            <person name="Takaki Y."/>
            <person name="Nishi S."/>
            <person name="Hori S."/>
            <person name="Arai W."/>
            <person name="Tsubouchi T."/>
            <person name="Morono Y."/>
            <person name="Uchiyama I."/>
            <person name="Ito T."/>
            <person name="Fujiyama A."/>
            <person name="Inagaki F."/>
            <person name="Takami H."/>
        </authorList>
    </citation>
    <scope>NUCLEOTIDE SEQUENCE</scope>
    <source>
        <strain evidence="1">Expedition CK06-06</strain>
    </source>
</reference>
<protein>
    <submittedName>
        <fullName evidence="1">Uncharacterized protein</fullName>
    </submittedName>
</protein>